<dbReference type="EMBL" id="JAUQOP010000005">
    <property type="protein sequence ID" value="MDO7896438.1"/>
    <property type="molecule type" value="Genomic_DNA"/>
</dbReference>
<gene>
    <name evidence="1" type="ORF">Q6A48_05995</name>
</gene>
<organism evidence="1 2">
    <name type="scientific">Pseudomonas citrulli</name>
    <dbReference type="NCBI Taxonomy" id="3064347"/>
    <lineage>
        <taxon>Bacteria</taxon>
        <taxon>Pseudomonadati</taxon>
        <taxon>Pseudomonadota</taxon>
        <taxon>Gammaproteobacteria</taxon>
        <taxon>Pseudomonadales</taxon>
        <taxon>Pseudomonadaceae</taxon>
        <taxon>Pseudomonas</taxon>
    </lineage>
</organism>
<reference evidence="1 2" key="1">
    <citation type="submission" date="2023-07" db="EMBL/GenBank/DDBJ databases">
        <title>Identification of four novel Pseudomonas species associated with bacterial leaf spot of cucurbits.</title>
        <authorList>
            <person name="Fullem K.R."/>
        </authorList>
    </citation>
    <scope>NUCLEOTIDE SEQUENCE [LARGE SCALE GENOMIC DNA]</scope>
    <source>
        <strain evidence="1 2">K18</strain>
    </source>
</reference>
<comment type="caution">
    <text evidence="1">The sequence shown here is derived from an EMBL/GenBank/DDBJ whole genome shotgun (WGS) entry which is preliminary data.</text>
</comment>
<evidence type="ECO:0000313" key="1">
    <source>
        <dbReference type="EMBL" id="MDO7896438.1"/>
    </source>
</evidence>
<accession>A0ABT9BV54</accession>
<sequence length="162" mass="17025">MKPAGSRLGSTPAKTAIANAATSTTSEQANMHGKIKTALMAMALSTGYVYADIATCPHIATIKQVPLQGGGFSYSAPGPDQRTWEGENEYADESYLATVHFTNAGYNASKQSVICSYEGEGDAGIRLALKPFNQWGPAPGTAWQGETCTAADISQCSFSYAK</sequence>
<dbReference type="Proteomes" id="UP001228019">
    <property type="component" value="Unassembled WGS sequence"/>
</dbReference>
<protein>
    <submittedName>
        <fullName evidence="1">DUF3757 domain-containing protein</fullName>
    </submittedName>
</protein>
<evidence type="ECO:0000313" key="2">
    <source>
        <dbReference type="Proteomes" id="UP001228019"/>
    </source>
</evidence>
<keyword evidence="2" id="KW-1185">Reference proteome</keyword>
<proteinExistence type="predicted"/>
<name>A0ABT9BV54_9PSED</name>
<dbReference type="RefSeq" id="WP_304552632.1">
    <property type="nucleotide sequence ID" value="NZ_JAUQOP010000005.1"/>
</dbReference>